<organism evidence="1 2">
    <name type="scientific">Skeletonema marinoi</name>
    <dbReference type="NCBI Taxonomy" id="267567"/>
    <lineage>
        <taxon>Eukaryota</taxon>
        <taxon>Sar</taxon>
        <taxon>Stramenopiles</taxon>
        <taxon>Ochrophyta</taxon>
        <taxon>Bacillariophyta</taxon>
        <taxon>Coscinodiscophyceae</taxon>
        <taxon>Thalassiosirophycidae</taxon>
        <taxon>Thalassiosirales</taxon>
        <taxon>Skeletonemataceae</taxon>
        <taxon>Skeletonema</taxon>
        <taxon>Skeletonema marinoi-dohrnii complex</taxon>
    </lineage>
</organism>
<evidence type="ECO:0000313" key="2">
    <source>
        <dbReference type="Proteomes" id="UP001224775"/>
    </source>
</evidence>
<evidence type="ECO:0000313" key="1">
    <source>
        <dbReference type="EMBL" id="KAK1748688.1"/>
    </source>
</evidence>
<sequence>MGFHLPSFLVGSSIAGCGFLLIHRELSHRHRLTTKWALQEYAEKEWKEWRKSSLDTISDATKKNMTQIPDPNEATTAFTSNWNRGISSLRGLLSQKKE</sequence>
<proteinExistence type="predicted"/>
<keyword evidence="2" id="KW-1185">Reference proteome</keyword>
<dbReference type="Proteomes" id="UP001224775">
    <property type="component" value="Unassembled WGS sequence"/>
</dbReference>
<gene>
    <name evidence="1" type="ORF">QTG54_000627</name>
</gene>
<reference evidence="1" key="1">
    <citation type="submission" date="2023-06" db="EMBL/GenBank/DDBJ databases">
        <title>Survivors Of The Sea: Transcriptome response of Skeletonema marinoi to long-term dormancy.</title>
        <authorList>
            <person name="Pinder M.I.M."/>
            <person name="Kourtchenko O."/>
            <person name="Robertson E.K."/>
            <person name="Larsson T."/>
            <person name="Maumus F."/>
            <person name="Osuna-Cruz C.M."/>
            <person name="Vancaester E."/>
            <person name="Stenow R."/>
            <person name="Vandepoele K."/>
            <person name="Ploug H."/>
            <person name="Bruchert V."/>
            <person name="Godhe A."/>
            <person name="Topel M."/>
        </authorList>
    </citation>
    <scope>NUCLEOTIDE SEQUENCE</scope>
    <source>
        <strain evidence="1">R05AC</strain>
    </source>
</reference>
<dbReference type="AlphaFoldDB" id="A0AAD8YLP8"/>
<comment type="caution">
    <text evidence="1">The sequence shown here is derived from an EMBL/GenBank/DDBJ whole genome shotgun (WGS) entry which is preliminary data.</text>
</comment>
<accession>A0AAD8YLP8</accession>
<dbReference type="EMBL" id="JATAAI010000001">
    <property type="protein sequence ID" value="KAK1748688.1"/>
    <property type="molecule type" value="Genomic_DNA"/>
</dbReference>
<protein>
    <submittedName>
        <fullName evidence="1">Uncharacterized protein</fullName>
    </submittedName>
</protein>
<name>A0AAD8YLP8_9STRA</name>